<feature type="domain" description="DUF305" evidence="2">
    <location>
        <begin position="62"/>
        <end position="234"/>
    </location>
</feature>
<feature type="chain" id="PRO_5038695433" description="DUF305 domain-containing protein" evidence="1">
    <location>
        <begin position="20"/>
        <end position="237"/>
    </location>
</feature>
<reference evidence="4" key="1">
    <citation type="submission" date="2009-09" db="EMBL/GenBank/DDBJ databases">
        <title>The complete genome of Nakamurella multipartita DSM 44233.</title>
        <authorList>
            <consortium name="US DOE Joint Genome Institute (JGI-PGF)"/>
            <person name="Lucas S."/>
            <person name="Copeland A."/>
            <person name="Lapidus A."/>
            <person name="Glavina del Rio T."/>
            <person name="Dalin E."/>
            <person name="Tice H."/>
            <person name="Bruce D."/>
            <person name="Goodwin L."/>
            <person name="Pitluck S."/>
            <person name="Kyrpides N."/>
            <person name="Mavromatis K."/>
            <person name="Ivanova N."/>
            <person name="Ovchinnikova G."/>
            <person name="Sims D."/>
            <person name="Meincke L."/>
            <person name="Brettin T."/>
            <person name="Detter J.C."/>
            <person name="Han C."/>
            <person name="Larimer F."/>
            <person name="Land M."/>
            <person name="Hauser L."/>
            <person name="Markowitz V."/>
            <person name="Cheng J.-F."/>
            <person name="Hugenholtz P."/>
            <person name="Woyke T."/>
            <person name="Wu D."/>
            <person name="Klenk H.-P."/>
            <person name="Eisen J.A."/>
        </authorList>
    </citation>
    <scope>NUCLEOTIDE SEQUENCE [LARGE SCALE GENOMIC DNA]</scope>
    <source>
        <strain evidence="4">ATCC 700099 / DSM 44233 / CIP 104796 / JCM 9543 / NBRC 105858 / Y-104</strain>
    </source>
</reference>
<feature type="signal peptide" evidence="1">
    <location>
        <begin position="1"/>
        <end position="19"/>
    </location>
</feature>
<evidence type="ECO:0000313" key="4">
    <source>
        <dbReference type="Proteomes" id="UP000002218"/>
    </source>
</evidence>
<dbReference type="PROSITE" id="PS51257">
    <property type="entry name" value="PROKAR_LIPOPROTEIN"/>
    <property type="match status" value="1"/>
</dbReference>
<evidence type="ECO:0000256" key="1">
    <source>
        <dbReference type="SAM" id="SignalP"/>
    </source>
</evidence>
<reference evidence="3 4" key="2">
    <citation type="journal article" date="2010" name="Stand. Genomic Sci.">
        <title>Complete genome sequence of Nakamurella multipartita type strain (Y-104).</title>
        <authorList>
            <person name="Tice H."/>
            <person name="Mayilraj S."/>
            <person name="Sims D."/>
            <person name="Lapidus A."/>
            <person name="Nolan M."/>
            <person name="Lucas S."/>
            <person name="Glavina Del Rio T."/>
            <person name="Copeland A."/>
            <person name="Cheng J.F."/>
            <person name="Meincke L."/>
            <person name="Bruce D."/>
            <person name="Goodwin L."/>
            <person name="Pitluck S."/>
            <person name="Ivanova N."/>
            <person name="Mavromatis K."/>
            <person name="Ovchinnikova G."/>
            <person name="Pati A."/>
            <person name="Chen A."/>
            <person name="Palaniappan K."/>
            <person name="Land M."/>
            <person name="Hauser L."/>
            <person name="Chang Y.J."/>
            <person name="Jeffries C.D."/>
            <person name="Detter J.C."/>
            <person name="Brettin T."/>
            <person name="Rohde M."/>
            <person name="Goker M."/>
            <person name="Bristow J."/>
            <person name="Eisen J.A."/>
            <person name="Markowitz V."/>
            <person name="Hugenholtz P."/>
            <person name="Kyrpides N.C."/>
            <person name="Klenk H.P."/>
            <person name="Chen F."/>
        </authorList>
    </citation>
    <scope>NUCLEOTIDE SEQUENCE [LARGE SCALE GENOMIC DNA]</scope>
    <source>
        <strain evidence="4">ATCC 700099 / DSM 44233 / CIP 104796 / JCM 9543 / NBRC 105858 / Y-104</strain>
    </source>
</reference>
<dbReference type="Gene3D" id="1.20.1260.10">
    <property type="match status" value="1"/>
</dbReference>
<dbReference type="OrthoDB" id="26872at2"/>
<dbReference type="KEGG" id="nml:Namu_0139"/>
<dbReference type="AlphaFoldDB" id="C8XIY5"/>
<evidence type="ECO:0000259" key="2">
    <source>
        <dbReference type="Pfam" id="PF03713"/>
    </source>
</evidence>
<keyword evidence="4" id="KW-1185">Reference proteome</keyword>
<name>C8XIY5_NAKMY</name>
<dbReference type="HOGENOM" id="CLU_074343_1_1_11"/>
<dbReference type="PANTHER" id="PTHR36933">
    <property type="entry name" value="SLL0788 PROTEIN"/>
    <property type="match status" value="1"/>
</dbReference>
<organism evidence="3 4">
    <name type="scientific">Nakamurella multipartita (strain ATCC 700099 / DSM 44233 / CIP 104796 / JCM 9543 / NBRC 105858 / Y-104)</name>
    <name type="common">Microsphaera multipartita</name>
    <dbReference type="NCBI Taxonomy" id="479431"/>
    <lineage>
        <taxon>Bacteria</taxon>
        <taxon>Bacillati</taxon>
        <taxon>Actinomycetota</taxon>
        <taxon>Actinomycetes</taxon>
        <taxon>Nakamurellales</taxon>
        <taxon>Nakamurellaceae</taxon>
        <taxon>Nakamurella</taxon>
    </lineage>
</organism>
<dbReference type="InterPro" id="IPR012347">
    <property type="entry name" value="Ferritin-like"/>
</dbReference>
<gene>
    <name evidence="3" type="ordered locus">Namu_0139</name>
</gene>
<proteinExistence type="predicted"/>
<dbReference type="PANTHER" id="PTHR36933:SF1">
    <property type="entry name" value="SLL0788 PROTEIN"/>
    <property type="match status" value="1"/>
</dbReference>
<dbReference type="STRING" id="479431.Namu_0139"/>
<dbReference type="RefSeq" id="WP_012814047.1">
    <property type="nucleotide sequence ID" value="NC_013235.1"/>
</dbReference>
<dbReference type="Proteomes" id="UP000002218">
    <property type="component" value="Chromosome"/>
</dbReference>
<accession>C8XIY5</accession>
<protein>
    <recommendedName>
        <fullName evidence="2">DUF305 domain-containing protein</fullName>
    </recommendedName>
</protein>
<dbReference type="Pfam" id="PF03713">
    <property type="entry name" value="DUF305"/>
    <property type="match status" value="1"/>
</dbReference>
<dbReference type="eggNOG" id="COG3544">
    <property type="taxonomic scope" value="Bacteria"/>
</dbReference>
<evidence type="ECO:0000313" key="3">
    <source>
        <dbReference type="EMBL" id="ACV76572.1"/>
    </source>
</evidence>
<dbReference type="InterPro" id="IPR005183">
    <property type="entry name" value="DUF305_CopM-like"/>
</dbReference>
<sequence length="237" mass="24412" precursor="true">MTKRVLGAAFALALTLGLAACGSSSTGTATRSTAPSTTSETAATAAGNGSAAVESTEHNAVDVMFATMMIPHHEGAIEMSELALAQASTQPVKDLATQIKAAQGPEIEQMQGWLVAWDATMPMMSTGADADSGMGGHDMGSMGGPQETAASPSVDDFGMGQMMQMSDADMDALRAATGVEFDKLFLQQMIAHHQGAIEMAEVEIARGQNPATLALAESIKSGQTTEIAQMQQMLAAL</sequence>
<dbReference type="InParanoid" id="C8XIY5"/>
<dbReference type="EMBL" id="CP001737">
    <property type="protein sequence ID" value="ACV76572.1"/>
    <property type="molecule type" value="Genomic_DNA"/>
</dbReference>
<keyword evidence="1" id="KW-0732">Signal</keyword>